<feature type="transmembrane region" description="Helical" evidence="1">
    <location>
        <begin position="72"/>
        <end position="91"/>
    </location>
</feature>
<evidence type="ECO:0000313" key="2">
    <source>
        <dbReference type="EMBL" id="QDP98391.1"/>
    </source>
</evidence>
<evidence type="ECO:0000256" key="1">
    <source>
        <dbReference type="SAM" id="Phobius"/>
    </source>
</evidence>
<keyword evidence="1" id="KW-0472">Membrane</keyword>
<dbReference type="Proteomes" id="UP000319263">
    <property type="component" value="Chromosome"/>
</dbReference>
<proteinExistence type="predicted"/>
<organism evidence="2 3">
    <name type="scientific">Microlunatus elymi</name>
    <dbReference type="NCBI Taxonomy" id="2596828"/>
    <lineage>
        <taxon>Bacteria</taxon>
        <taxon>Bacillati</taxon>
        <taxon>Actinomycetota</taxon>
        <taxon>Actinomycetes</taxon>
        <taxon>Propionibacteriales</taxon>
        <taxon>Propionibacteriaceae</taxon>
        <taxon>Microlunatus</taxon>
    </lineage>
</organism>
<dbReference type="OrthoDB" id="4774653at2"/>
<feature type="transmembrane region" description="Helical" evidence="1">
    <location>
        <begin position="23"/>
        <end position="44"/>
    </location>
</feature>
<feature type="transmembrane region" description="Helical" evidence="1">
    <location>
        <begin position="127"/>
        <end position="152"/>
    </location>
</feature>
<dbReference type="RefSeq" id="WP_143988330.1">
    <property type="nucleotide sequence ID" value="NZ_CP041692.1"/>
</dbReference>
<keyword evidence="1" id="KW-1133">Transmembrane helix</keyword>
<dbReference type="KEGG" id="mik:FOE78_23015"/>
<dbReference type="AlphaFoldDB" id="A0A516Q5A1"/>
<reference evidence="2 3" key="1">
    <citation type="submission" date="2019-07" db="EMBL/GenBank/DDBJ databases">
        <title>Microlunatus dokdonensis sp. nov. isolated from the rhizospheric soil of the wild plant Elymus tsukushiensis.</title>
        <authorList>
            <person name="Ghim S.-Y."/>
            <person name="Hwang Y.-J."/>
            <person name="Son J.-S."/>
            <person name="Shin J.-H."/>
        </authorList>
    </citation>
    <scope>NUCLEOTIDE SEQUENCE [LARGE SCALE GENOMIC DNA]</scope>
    <source>
        <strain evidence="2 3">KUDC0627</strain>
    </source>
</reference>
<gene>
    <name evidence="2" type="ORF">FOE78_23015</name>
</gene>
<sequence>MNQLNGSPLVLTAPPPAARVSRAAVGFFVAGLVMTVAALGYTLLDQTVLGGLNAQLHAVYDSYGKHVRPGALYGYLYALGGLGVVGWLCCLNRIRRSPRAARIWSSSVLVLSAPAIAPLLLQEYGQFVFPVSFAAIYSGIWVLGLVGTVLLFRRTKSG</sequence>
<name>A0A516Q5A1_9ACTN</name>
<dbReference type="EMBL" id="CP041692">
    <property type="protein sequence ID" value="QDP98391.1"/>
    <property type="molecule type" value="Genomic_DNA"/>
</dbReference>
<protein>
    <submittedName>
        <fullName evidence="2">Uncharacterized protein</fullName>
    </submittedName>
</protein>
<evidence type="ECO:0000313" key="3">
    <source>
        <dbReference type="Proteomes" id="UP000319263"/>
    </source>
</evidence>
<keyword evidence="3" id="KW-1185">Reference proteome</keyword>
<feature type="transmembrane region" description="Helical" evidence="1">
    <location>
        <begin position="103"/>
        <end position="121"/>
    </location>
</feature>
<accession>A0A516Q5A1</accession>
<keyword evidence="1" id="KW-0812">Transmembrane</keyword>